<dbReference type="EMBL" id="JARIHO010000051">
    <property type="protein sequence ID" value="KAJ7321279.1"/>
    <property type="molecule type" value="Genomic_DNA"/>
</dbReference>
<protein>
    <submittedName>
        <fullName evidence="1">Uncharacterized protein</fullName>
    </submittedName>
</protein>
<evidence type="ECO:0000313" key="1">
    <source>
        <dbReference type="EMBL" id="KAJ7321279.1"/>
    </source>
</evidence>
<sequence length="97" mass="11294">MRRITEYPVEYLSFLDETSKNDRTYSQGYGRAKRGIRAKMKQEFVRGTCLTATGLLMVDGMLANRVVEGSMKRPNYLDFIEHKVVQIFYHVSRSSHL</sequence>
<reference evidence="1" key="1">
    <citation type="submission" date="2023-03" db="EMBL/GenBank/DDBJ databases">
        <title>Massive genome expansion in bonnet fungi (Mycena s.s.) driven by repeated elements and novel gene families across ecological guilds.</title>
        <authorList>
            <consortium name="Lawrence Berkeley National Laboratory"/>
            <person name="Harder C.B."/>
            <person name="Miyauchi S."/>
            <person name="Viragh M."/>
            <person name="Kuo A."/>
            <person name="Thoen E."/>
            <person name="Andreopoulos B."/>
            <person name="Lu D."/>
            <person name="Skrede I."/>
            <person name="Drula E."/>
            <person name="Henrissat B."/>
            <person name="Morin E."/>
            <person name="Kohler A."/>
            <person name="Barry K."/>
            <person name="LaButti K."/>
            <person name="Morin E."/>
            <person name="Salamov A."/>
            <person name="Lipzen A."/>
            <person name="Mereny Z."/>
            <person name="Hegedus B."/>
            <person name="Baldrian P."/>
            <person name="Stursova M."/>
            <person name="Weitz H."/>
            <person name="Taylor A."/>
            <person name="Grigoriev I.V."/>
            <person name="Nagy L.G."/>
            <person name="Martin F."/>
            <person name="Kauserud H."/>
        </authorList>
    </citation>
    <scope>NUCLEOTIDE SEQUENCE</scope>
    <source>
        <strain evidence="1">CBHHK002</strain>
    </source>
</reference>
<comment type="caution">
    <text evidence="1">The sequence shown here is derived from an EMBL/GenBank/DDBJ whole genome shotgun (WGS) entry which is preliminary data.</text>
</comment>
<organism evidence="1 2">
    <name type="scientific">Mycena albidolilacea</name>
    <dbReference type="NCBI Taxonomy" id="1033008"/>
    <lineage>
        <taxon>Eukaryota</taxon>
        <taxon>Fungi</taxon>
        <taxon>Dikarya</taxon>
        <taxon>Basidiomycota</taxon>
        <taxon>Agaricomycotina</taxon>
        <taxon>Agaricomycetes</taxon>
        <taxon>Agaricomycetidae</taxon>
        <taxon>Agaricales</taxon>
        <taxon>Marasmiineae</taxon>
        <taxon>Mycenaceae</taxon>
        <taxon>Mycena</taxon>
    </lineage>
</organism>
<dbReference type="Proteomes" id="UP001218218">
    <property type="component" value="Unassembled WGS sequence"/>
</dbReference>
<dbReference type="AlphaFoldDB" id="A0AAD7EFP1"/>
<name>A0AAD7EFP1_9AGAR</name>
<gene>
    <name evidence="1" type="ORF">DFH08DRAFT_713002</name>
</gene>
<proteinExistence type="predicted"/>
<evidence type="ECO:0000313" key="2">
    <source>
        <dbReference type="Proteomes" id="UP001218218"/>
    </source>
</evidence>
<accession>A0AAD7EFP1</accession>
<keyword evidence="2" id="KW-1185">Reference proteome</keyword>